<dbReference type="PROSITE" id="PS50111">
    <property type="entry name" value="CHEMOTAXIS_TRANSDUC_2"/>
    <property type="match status" value="1"/>
</dbReference>
<dbReference type="GO" id="GO:0004888">
    <property type="term" value="F:transmembrane signaling receptor activity"/>
    <property type="evidence" value="ECO:0007669"/>
    <property type="project" value="InterPro"/>
</dbReference>
<dbReference type="EMBL" id="NXMA01000014">
    <property type="protein sequence ID" value="TKX30751.1"/>
    <property type="molecule type" value="Genomic_DNA"/>
</dbReference>
<dbReference type="InterPro" id="IPR004090">
    <property type="entry name" value="Chemotax_Me-accpt_rcpt"/>
</dbReference>
<keyword evidence="6" id="KW-1185">Reference proteome</keyword>
<dbReference type="PANTHER" id="PTHR32089">
    <property type="entry name" value="METHYL-ACCEPTING CHEMOTAXIS PROTEIN MCPB"/>
    <property type="match status" value="1"/>
</dbReference>
<feature type="domain" description="Methyl-accepting transducer" evidence="4">
    <location>
        <begin position="524"/>
        <end position="641"/>
    </location>
</feature>
<evidence type="ECO:0000313" key="5">
    <source>
        <dbReference type="EMBL" id="TKX30751.1"/>
    </source>
</evidence>
<dbReference type="InterPro" id="IPR019494">
    <property type="entry name" value="FIST_C"/>
</dbReference>
<evidence type="ECO:0000259" key="4">
    <source>
        <dbReference type="PROSITE" id="PS50111"/>
    </source>
</evidence>
<dbReference type="OrthoDB" id="9765597at2"/>
<dbReference type="InterPro" id="IPR004089">
    <property type="entry name" value="MCPsignal_dom"/>
</dbReference>
<dbReference type="InterPro" id="IPR013702">
    <property type="entry name" value="FIST_domain_N"/>
</dbReference>
<dbReference type="Proteomes" id="UP000310353">
    <property type="component" value="Unassembled WGS sequence"/>
</dbReference>
<dbReference type="PANTHER" id="PTHR32089:SF112">
    <property type="entry name" value="LYSOZYME-LIKE PROTEIN-RELATED"/>
    <property type="match status" value="1"/>
</dbReference>
<reference evidence="5 6" key="1">
    <citation type="submission" date="2018-05" db="EMBL/GenBank/DDBJ databases">
        <title>Novel Campyloabacter and Helicobacter Species and Strains.</title>
        <authorList>
            <person name="Mannion A.J."/>
            <person name="Shen Z."/>
            <person name="Fox J.G."/>
        </authorList>
    </citation>
    <scope>NUCLEOTIDE SEQUENCE [LARGE SCALE GENOMIC DNA]</scope>
    <source>
        <strain evidence="6">MIT17-670</strain>
    </source>
</reference>
<evidence type="ECO:0000256" key="1">
    <source>
        <dbReference type="ARBA" id="ARBA00023224"/>
    </source>
</evidence>
<dbReference type="AlphaFoldDB" id="A0A4U7BJX7"/>
<comment type="caution">
    <text evidence="5">The sequence shown here is derived from an EMBL/GenBank/DDBJ whole genome shotgun (WGS) entry which is preliminary data.</text>
</comment>
<evidence type="ECO:0000256" key="2">
    <source>
        <dbReference type="ARBA" id="ARBA00029447"/>
    </source>
</evidence>
<organism evidence="5 6">
    <name type="scientific">Campylobacter aviculae</name>
    <dbReference type="NCBI Taxonomy" id="2510190"/>
    <lineage>
        <taxon>Bacteria</taxon>
        <taxon>Pseudomonadati</taxon>
        <taxon>Campylobacterota</taxon>
        <taxon>Epsilonproteobacteria</taxon>
        <taxon>Campylobacterales</taxon>
        <taxon>Campylobacteraceae</taxon>
        <taxon>Campylobacter</taxon>
    </lineage>
</organism>
<dbReference type="SMART" id="SM01204">
    <property type="entry name" value="FIST_C"/>
    <property type="match status" value="1"/>
</dbReference>
<dbReference type="Pfam" id="PF08495">
    <property type="entry name" value="FIST"/>
    <property type="match status" value="1"/>
</dbReference>
<dbReference type="GO" id="GO:0016020">
    <property type="term" value="C:membrane"/>
    <property type="evidence" value="ECO:0007669"/>
    <property type="project" value="InterPro"/>
</dbReference>
<dbReference type="SUPFAM" id="SSF58104">
    <property type="entry name" value="Methyl-accepting chemotaxis protein (MCP) signaling domain"/>
    <property type="match status" value="1"/>
</dbReference>
<gene>
    <name evidence="5" type="ORF">CQA76_07595</name>
</gene>
<evidence type="ECO:0000313" key="6">
    <source>
        <dbReference type="Proteomes" id="UP000310353"/>
    </source>
</evidence>
<keyword evidence="1 3" id="KW-0807">Transducer</keyword>
<comment type="similarity">
    <text evidence="2">Belongs to the methyl-accepting chemotaxis (MCP) protein family.</text>
</comment>
<dbReference type="PRINTS" id="PR00260">
    <property type="entry name" value="CHEMTRNSDUCR"/>
</dbReference>
<sequence length="684" mass="78754">MFNKFFKKNTQSQTKVKPLETFYFLENEIEDKLSCLEFKPRLAIGFASYKLDFKDIGMRIKNTLSQDCDLVLISASDLLCNISQDNQIMDNPYLHNVQGITLMIFSDGMIENFYAHKIKLFAEIKDRQERKNLIENEVASLDVPFYANASDTLHYLIHNGVSGSESMVIEMLYKFAKYPLPLLGAGASGNLDKLNETCIFYNDEVLENYAISMHIQFKPKYRFDFMKSQNFSEMHDKNKIFTILDAEQQNRFTLIREFLDLDNFQAVNVIEALCKHFSCSFEELEAKTQDYTLGIKISNDLFLSPMKIFSDKALLGFGELSSGQEITLLKKTDFIKSIEKDYEKFISDNKSNIKPIGAIFNDCILRRFQNSEHIKNLKLNQYPIVGFSCFGEVYGVEIFKSLVAIFFYEIDENAHFNSRYLKTFTNKYADFKYYYLNIRARKLEIINKINQMILDQLKNTTLNLDNNSNTFKETFQEFQHIKESLLTINENFSNFIDYLEYNLYQSEEKMNLEKEVQSSLKNIDQLNKMLNLISGIVEQTSLLSLNAGIEAARAGKLGRGFAVVADEVRKLSDNTQTSLMEMEAAIKLVIQTIQSIAKSSNSSAKQMNFIRDKSDEFSKTISELINSGKEISDKLEQKSETGKYLEKGLDELKSYENILVKLSYGGGGDLNKESQNCLTPPPWK</sequence>
<dbReference type="Gene3D" id="1.10.287.950">
    <property type="entry name" value="Methyl-accepting chemotaxis protein"/>
    <property type="match status" value="1"/>
</dbReference>
<accession>A0A4U7BJX7</accession>
<evidence type="ECO:0000256" key="3">
    <source>
        <dbReference type="PROSITE-ProRule" id="PRU00284"/>
    </source>
</evidence>
<protein>
    <submittedName>
        <fullName evidence="5">Chemotaxis protein</fullName>
    </submittedName>
</protein>
<dbReference type="Pfam" id="PF10442">
    <property type="entry name" value="FIST_C"/>
    <property type="match status" value="1"/>
</dbReference>
<dbReference type="GO" id="GO:0007165">
    <property type="term" value="P:signal transduction"/>
    <property type="evidence" value="ECO:0007669"/>
    <property type="project" value="UniProtKB-KW"/>
</dbReference>
<dbReference type="SMART" id="SM00283">
    <property type="entry name" value="MA"/>
    <property type="match status" value="1"/>
</dbReference>
<proteinExistence type="inferred from homology"/>
<name>A0A4U7BJX7_9BACT</name>
<dbReference type="Pfam" id="PF00015">
    <property type="entry name" value="MCPsignal"/>
    <property type="match status" value="1"/>
</dbReference>
<dbReference type="GO" id="GO:0006935">
    <property type="term" value="P:chemotaxis"/>
    <property type="evidence" value="ECO:0007669"/>
    <property type="project" value="InterPro"/>
</dbReference>